<dbReference type="SMART" id="SM00382">
    <property type="entry name" value="AAA"/>
    <property type="match status" value="1"/>
</dbReference>
<dbReference type="GO" id="GO:0016887">
    <property type="term" value="F:ATP hydrolysis activity"/>
    <property type="evidence" value="ECO:0007669"/>
    <property type="project" value="InterPro"/>
</dbReference>
<dbReference type="Pfam" id="PF25568">
    <property type="entry name" value="AAA_lid_At3g28540"/>
    <property type="match status" value="1"/>
</dbReference>
<protein>
    <recommendedName>
        <fullName evidence="7">AAA+ ATPase domain-containing protein</fullName>
    </recommendedName>
</protein>
<evidence type="ECO:0000256" key="3">
    <source>
        <dbReference type="ARBA" id="ARBA00022801"/>
    </source>
</evidence>
<dbReference type="SUPFAM" id="SSF52540">
    <property type="entry name" value="P-loop containing nucleoside triphosphate hydrolases"/>
    <property type="match status" value="1"/>
</dbReference>
<feature type="domain" description="AAA+ ATPase" evidence="7">
    <location>
        <begin position="259"/>
        <end position="416"/>
    </location>
</feature>
<dbReference type="AlphaFoldDB" id="A0AAV0YV28"/>
<comment type="similarity">
    <text evidence="2">Belongs to the AAA ATPase family. BCS1 subfamily.</text>
</comment>
<dbReference type="Gene3D" id="3.40.50.300">
    <property type="entry name" value="P-loop containing nucleotide triphosphate hydrolases"/>
    <property type="match status" value="1"/>
</dbReference>
<evidence type="ECO:0000259" key="7">
    <source>
        <dbReference type="SMART" id="SM00382"/>
    </source>
</evidence>
<comment type="cofactor">
    <cofactor evidence="1">
        <name>Mg(2+)</name>
        <dbReference type="ChEBI" id="CHEBI:18420"/>
    </cofactor>
</comment>
<dbReference type="InterPro" id="IPR058017">
    <property type="entry name" value="At3g28540-like_C"/>
</dbReference>
<dbReference type="Pfam" id="PF00004">
    <property type="entry name" value="AAA"/>
    <property type="match status" value="2"/>
</dbReference>
<dbReference type="InterPro" id="IPR025753">
    <property type="entry name" value="AAA_N_dom"/>
</dbReference>
<dbReference type="EMBL" id="OX451736">
    <property type="protein sequence ID" value="CAI8588658.1"/>
    <property type="molecule type" value="Genomic_DNA"/>
</dbReference>
<evidence type="ECO:0000313" key="8">
    <source>
        <dbReference type="EMBL" id="CAI8588658.1"/>
    </source>
</evidence>
<name>A0AAV0YV28_VICFA</name>
<evidence type="ECO:0000256" key="5">
    <source>
        <dbReference type="ARBA" id="ARBA00049360"/>
    </source>
</evidence>
<dbReference type="InterPro" id="IPR027417">
    <property type="entry name" value="P-loop_NTPase"/>
</dbReference>
<dbReference type="PANTHER" id="PTHR23070">
    <property type="entry name" value="BCS1 AAA-TYPE ATPASE"/>
    <property type="match status" value="1"/>
</dbReference>
<organism evidence="8 9">
    <name type="scientific">Vicia faba</name>
    <name type="common">Broad bean</name>
    <name type="synonym">Faba vulgaris</name>
    <dbReference type="NCBI Taxonomy" id="3906"/>
    <lineage>
        <taxon>Eukaryota</taxon>
        <taxon>Viridiplantae</taxon>
        <taxon>Streptophyta</taxon>
        <taxon>Embryophyta</taxon>
        <taxon>Tracheophyta</taxon>
        <taxon>Spermatophyta</taxon>
        <taxon>Magnoliopsida</taxon>
        <taxon>eudicotyledons</taxon>
        <taxon>Gunneridae</taxon>
        <taxon>Pentapetalae</taxon>
        <taxon>rosids</taxon>
        <taxon>fabids</taxon>
        <taxon>Fabales</taxon>
        <taxon>Fabaceae</taxon>
        <taxon>Papilionoideae</taxon>
        <taxon>50 kb inversion clade</taxon>
        <taxon>NPAAA clade</taxon>
        <taxon>Hologalegina</taxon>
        <taxon>IRL clade</taxon>
        <taxon>Fabeae</taxon>
        <taxon>Vicia</taxon>
    </lineage>
</organism>
<dbReference type="InterPro" id="IPR003959">
    <property type="entry name" value="ATPase_AAA_core"/>
</dbReference>
<evidence type="ECO:0000313" key="9">
    <source>
        <dbReference type="Proteomes" id="UP001157006"/>
    </source>
</evidence>
<dbReference type="Gene3D" id="6.10.280.40">
    <property type="match status" value="1"/>
</dbReference>
<accession>A0AAV0YV28</accession>
<dbReference type="Pfam" id="PF14363">
    <property type="entry name" value="AAA_assoc"/>
    <property type="match status" value="1"/>
</dbReference>
<dbReference type="InterPro" id="IPR003593">
    <property type="entry name" value="AAA+_ATPase"/>
</dbReference>
<evidence type="ECO:0000256" key="2">
    <source>
        <dbReference type="ARBA" id="ARBA00007448"/>
    </source>
</evidence>
<feature type="region of interest" description="Disordered" evidence="6">
    <location>
        <begin position="143"/>
        <end position="167"/>
    </location>
</feature>
<evidence type="ECO:0000256" key="1">
    <source>
        <dbReference type="ARBA" id="ARBA00001946"/>
    </source>
</evidence>
<sequence>MATNRFHPFFTNVGSVSSWFEIYAAFSTFMMIFRTATNDLIPLKLRNFIISKLQDFFSDYRPGNEVSLHIDQTWDGKTNNLFYAAKEYLPTKISNNYKSLKVGMISNHNNLLLAIDEKQQVLDEFEGIQVKWMLIQKPGKEVSQSSNNPVKGVYDQGNKQKKSEDNGFVLRFDEKHRNKIMEKYIPHVLSTYEAIRAGNRTLKIHSMRDGNGFWKSSDFNHPASFDSLALHPDLKKSVIDDIDRFLRRKKLYQKVGKPWKRGYLLYGPPGTGKSSLIAAIAKYLKFDVYDLDLGLVYSNLQLMTLMRGTSNRSIIVVEDIDCNKEVLNRSDPGAQVNMAQAYQGAYPGYQGAYPGFEQADRKTFTMSGLLNCMDGLWSSFGDERIFIFTTNHKDKVDSALLRPGRMDMHIHLSFLETKAFKILASNYLDIEEQHHSLIEQVEELLEKVDVTPAVVAEHLLRNEDAKVALDGLIEFLYEILKENQE</sequence>
<keyword evidence="9" id="KW-1185">Reference proteome</keyword>
<dbReference type="InterPro" id="IPR050747">
    <property type="entry name" value="Mitochondrial_chaperone_BCS1"/>
</dbReference>
<comment type="catalytic activity">
    <reaction evidence="5">
        <text>ATP + H2O = ADP + phosphate + H(+)</text>
        <dbReference type="Rhea" id="RHEA:13065"/>
        <dbReference type="ChEBI" id="CHEBI:15377"/>
        <dbReference type="ChEBI" id="CHEBI:15378"/>
        <dbReference type="ChEBI" id="CHEBI:30616"/>
        <dbReference type="ChEBI" id="CHEBI:43474"/>
        <dbReference type="ChEBI" id="CHEBI:456216"/>
    </reaction>
</comment>
<evidence type="ECO:0000256" key="6">
    <source>
        <dbReference type="SAM" id="MobiDB-lite"/>
    </source>
</evidence>
<proteinExistence type="inferred from homology"/>
<dbReference type="Proteomes" id="UP001157006">
    <property type="component" value="Chromosome 1L"/>
</dbReference>
<evidence type="ECO:0000256" key="4">
    <source>
        <dbReference type="ARBA" id="ARBA00022842"/>
    </source>
</evidence>
<keyword evidence="4" id="KW-0460">Magnesium</keyword>
<dbReference type="GO" id="GO:0005524">
    <property type="term" value="F:ATP binding"/>
    <property type="evidence" value="ECO:0007669"/>
    <property type="project" value="InterPro"/>
</dbReference>
<dbReference type="GO" id="GO:0006950">
    <property type="term" value="P:response to stress"/>
    <property type="evidence" value="ECO:0007669"/>
    <property type="project" value="UniProtKB-ARBA"/>
</dbReference>
<reference evidence="8 9" key="1">
    <citation type="submission" date="2023-01" db="EMBL/GenBank/DDBJ databases">
        <authorList>
            <person name="Kreplak J."/>
        </authorList>
    </citation>
    <scope>NUCLEOTIDE SEQUENCE [LARGE SCALE GENOMIC DNA]</scope>
</reference>
<gene>
    <name evidence="8" type="ORF">VFH_I357760</name>
</gene>
<keyword evidence="3" id="KW-0378">Hydrolase</keyword>